<dbReference type="AlphaFoldDB" id="A0A2N9ES61"/>
<dbReference type="PANTHER" id="PTHR47074">
    <property type="entry name" value="BNAC02G40300D PROTEIN"/>
    <property type="match status" value="1"/>
</dbReference>
<dbReference type="PANTHER" id="PTHR47074:SF79">
    <property type="entry name" value="PUTATIVE-RELATED"/>
    <property type="match status" value="1"/>
</dbReference>
<dbReference type="GO" id="GO:0003676">
    <property type="term" value="F:nucleic acid binding"/>
    <property type="evidence" value="ECO:0007669"/>
    <property type="project" value="InterPro"/>
</dbReference>
<dbReference type="SUPFAM" id="SSF53098">
    <property type="entry name" value="Ribonuclease H-like"/>
    <property type="match status" value="1"/>
</dbReference>
<dbReference type="Pfam" id="PF13456">
    <property type="entry name" value="RVT_3"/>
    <property type="match status" value="1"/>
</dbReference>
<name>A0A2N9ES61_FAGSY</name>
<protein>
    <recommendedName>
        <fullName evidence="4">RNase H type-1 domain-containing protein</fullName>
    </recommendedName>
</protein>
<dbReference type="InterPro" id="IPR044730">
    <property type="entry name" value="RNase_H-like_dom_plant"/>
</dbReference>
<sequence>MFLLRIALNILPTRQRLQELGQKLDAKCPLCNCEEESSIHLFKECVVVKALWFGGRWNVRIDHWPSMSILQLVQFVVDPPPNFLSTELTEAQFQTMVAVIWEQIWSIRNKVIFQQAKVKIDVLLAVIEKKFQEHVAVLEQQHSNKSSRLINSWQAPHSNVFKINCDVALSDKACCIAMVIRDWKGNVIATGTRMETKATVSVAKAKSLRCALVMAKLLKLRRVEVEGDSKICIDALNKVSLKNHDHIDKWEARTVLEDILDLANEMDHVRFNWIKREVNETAHLLASED</sequence>
<feature type="domain" description="RNase H type-1" evidence="1">
    <location>
        <begin position="166"/>
        <end position="287"/>
    </location>
</feature>
<dbReference type="CDD" id="cd06222">
    <property type="entry name" value="RNase_H_like"/>
    <property type="match status" value="1"/>
</dbReference>
<gene>
    <name evidence="3" type="ORF">FSB_LOCUS5495</name>
</gene>
<dbReference type="InterPro" id="IPR036397">
    <property type="entry name" value="RNaseH_sf"/>
</dbReference>
<evidence type="ECO:0008006" key="4">
    <source>
        <dbReference type="Google" id="ProtNLM"/>
    </source>
</evidence>
<dbReference type="EMBL" id="OIVN01000281">
    <property type="protein sequence ID" value="SPC77613.1"/>
    <property type="molecule type" value="Genomic_DNA"/>
</dbReference>
<dbReference type="Pfam" id="PF13966">
    <property type="entry name" value="zf-RVT"/>
    <property type="match status" value="1"/>
</dbReference>
<evidence type="ECO:0000313" key="3">
    <source>
        <dbReference type="EMBL" id="SPC77613.1"/>
    </source>
</evidence>
<dbReference type="InterPro" id="IPR002156">
    <property type="entry name" value="RNaseH_domain"/>
</dbReference>
<dbReference type="InterPro" id="IPR052929">
    <property type="entry name" value="RNase_H-like_EbsB-rel"/>
</dbReference>
<proteinExistence type="predicted"/>
<dbReference type="InterPro" id="IPR012337">
    <property type="entry name" value="RNaseH-like_sf"/>
</dbReference>
<accession>A0A2N9ES61</accession>
<dbReference type="GO" id="GO:0004523">
    <property type="term" value="F:RNA-DNA hybrid ribonuclease activity"/>
    <property type="evidence" value="ECO:0007669"/>
    <property type="project" value="InterPro"/>
</dbReference>
<evidence type="ECO:0000259" key="2">
    <source>
        <dbReference type="Pfam" id="PF13966"/>
    </source>
</evidence>
<dbReference type="InterPro" id="IPR026960">
    <property type="entry name" value="RVT-Znf"/>
</dbReference>
<reference evidence="3" key="1">
    <citation type="submission" date="2018-02" db="EMBL/GenBank/DDBJ databases">
        <authorList>
            <person name="Cohen D.B."/>
            <person name="Kent A.D."/>
        </authorList>
    </citation>
    <scope>NUCLEOTIDE SEQUENCE</scope>
</reference>
<feature type="domain" description="Reverse transcriptase zinc-binding" evidence="2">
    <location>
        <begin position="2"/>
        <end position="52"/>
    </location>
</feature>
<evidence type="ECO:0000259" key="1">
    <source>
        <dbReference type="Pfam" id="PF13456"/>
    </source>
</evidence>
<dbReference type="Gene3D" id="3.30.420.10">
    <property type="entry name" value="Ribonuclease H-like superfamily/Ribonuclease H"/>
    <property type="match status" value="1"/>
</dbReference>
<organism evidence="3">
    <name type="scientific">Fagus sylvatica</name>
    <name type="common">Beechnut</name>
    <dbReference type="NCBI Taxonomy" id="28930"/>
    <lineage>
        <taxon>Eukaryota</taxon>
        <taxon>Viridiplantae</taxon>
        <taxon>Streptophyta</taxon>
        <taxon>Embryophyta</taxon>
        <taxon>Tracheophyta</taxon>
        <taxon>Spermatophyta</taxon>
        <taxon>Magnoliopsida</taxon>
        <taxon>eudicotyledons</taxon>
        <taxon>Gunneridae</taxon>
        <taxon>Pentapetalae</taxon>
        <taxon>rosids</taxon>
        <taxon>fabids</taxon>
        <taxon>Fagales</taxon>
        <taxon>Fagaceae</taxon>
        <taxon>Fagus</taxon>
    </lineage>
</organism>